<name>A0A836MMX3_9NEIS</name>
<sequence>MRVLKRNYVLELILLLVISNSLSAKDFDIKEQRDFFCKLEKYDNCFFTGKCLKQDYINYTDYFSRMTEINSNWVNDLYKYIPKIYKVKEYDKKSKIIIYDGFQLFQLSTRYIFAKSDWLFWYKHKTGISHKYPQNIFANNRECGSKTFNKYLSLPLPQDADLQTCFFNYQISNSKCVPDDKEFRKKIFCRSVQECEIIFQ</sequence>
<dbReference type="AlphaFoldDB" id="A0A836MMX3"/>
<dbReference type="RefSeq" id="WP_037492162.1">
    <property type="nucleotide sequence ID" value="NZ_JFZV01000026.1"/>
</dbReference>
<dbReference type="EMBL" id="JFZV01000026">
    <property type="protein sequence ID" value="KDN13771.1"/>
    <property type="molecule type" value="Genomic_DNA"/>
</dbReference>
<evidence type="ECO:0000313" key="2">
    <source>
        <dbReference type="EMBL" id="KDN13771.1"/>
    </source>
</evidence>
<organism evidence="2 3">
    <name type="scientific">Snodgrassella communis</name>
    <dbReference type="NCBI Taxonomy" id="2946699"/>
    <lineage>
        <taxon>Bacteria</taxon>
        <taxon>Pseudomonadati</taxon>
        <taxon>Pseudomonadota</taxon>
        <taxon>Betaproteobacteria</taxon>
        <taxon>Neisseriales</taxon>
        <taxon>Neisseriaceae</taxon>
        <taxon>Snodgrassella</taxon>
    </lineage>
</organism>
<feature type="chain" id="PRO_5032858321" evidence="1">
    <location>
        <begin position="25"/>
        <end position="200"/>
    </location>
</feature>
<protein>
    <submittedName>
        <fullName evidence="2">Uncharacterized protein</fullName>
    </submittedName>
</protein>
<dbReference type="OrthoDB" id="9950589at2"/>
<evidence type="ECO:0000256" key="1">
    <source>
        <dbReference type="SAM" id="SignalP"/>
    </source>
</evidence>
<evidence type="ECO:0000313" key="3">
    <source>
        <dbReference type="Proteomes" id="UP000027170"/>
    </source>
</evidence>
<comment type="caution">
    <text evidence="2">The sequence shown here is derived from an EMBL/GenBank/DDBJ whole genome shotgun (WGS) entry which is preliminary data.</text>
</comment>
<proteinExistence type="predicted"/>
<keyword evidence="3" id="KW-1185">Reference proteome</keyword>
<reference evidence="2 3" key="1">
    <citation type="submission" date="2014-03" db="EMBL/GenBank/DDBJ databases">
        <title>The genomes of two eusocial bee gut symbionts.</title>
        <authorList>
            <person name="Kwong W.K."/>
            <person name="Engel P."/>
            <person name="Koch H."/>
            <person name="Moran N.A."/>
        </authorList>
    </citation>
    <scope>NUCLEOTIDE SEQUENCE [LARGE SCALE GENOMIC DNA]</scope>
    <source>
        <strain evidence="3">wkB29</strain>
    </source>
</reference>
<dbReference type="Proteomes" id="UP000027170">
    <property type="component" value="Unassembled WGS sequence"/>
</dbReference>
<feature type="signal peptide" evidence="1">
    <location>
        <begin position="1"/>
        <end position="24"/>
    </location>
</feature>
<gene>
    <name evidence="2" type="ORF">SALWKB29_2193</name>
</gene>
<accession>A0A836MMX3</accession>
<keyword evidence="1" id="KW-0732">Signal</keyword>